<comment type="caution">
    <text evidence="1">The sequence shown here is derived from an EMBL/GenBank/DDBJ whole genome shotgun (WGS) entry which is preliminary data.</text>
</comment>
<keyword evidence="2" id="KW-1185">Reference proteome</keyword>
<evidence type="ECO:0000313" key="1">
    <source>
        <dbReference type="EMBL" id="KAL1522633.1"/>
    </source>
</evidence>
<name>A0AB34JLR7_PRYPA</name>
<proteinExistence type="predicted"/>
<organism evidence="1 2">
    <name type="scientific">Prymnesium parvum</name>
    <name type="common">Toxic golden alga</name>
    <dbReference type="NCBI Taxonomy" id="97485"/>
    <lineage>
        <taxon>Eukaryota</taxon>
        <taxon>Haptista</taxon>
        <taxon>Haptophyta</taxon>
        <taxon>Prymnesiophyceae</taxon>
        <taxon>Prymnesiales</taxon>
        <taxon>Prymnesiaceae</taxon>
        <taxon>Prymnesium</taxon>
    </lineage>
</organism>
<sequence length="194" mass="19967">MYTTFYDVDGDQVSGRSLYEFAAVLGASRVVTEPNALLAGGVFDPSVLPALYVESTQRSNVQTDLSANPASPTVASLPGIAAFELNDVSAFKALLGARSSQTAAPAITSSSTFVSSSSTTHTPTITCGTTSFSFTTIASTSVPSFSFTTITSTSFPSFSFTTITSTSVPSATTLGATLVATSYCAMWWAAAGHD</sequence>
<dbReference type="EMBL" id="JBGBPQ010000006">
    <property type="protein sequence ID" value="KAL1522633.1"/>
    <property type="molecule type" value="Genomic_DNA"/>
</dbReference>
<protein>
    <submittedName>
        <fullName evidence="1">Uncharacterized protein</fullName>
    </submittedName>
</protein>
<dbReference type="AlphaFoldDB" id="A0AB34JLR7"/>
<gene>
    <name evidence="1" type="ORF">AB1Y20_017614</name>
</gene>
<reference evidence="1 2" key="1">
    <citation type="journal article" date="2024" name="Science">
        <title>Giant polyketide synthase enzymes in the biosynthesis of giant marine polyether toxins.</title>
        <authorList>
            <person name="Fallon T.R."/>
            <person name="Shende V.V."/>
            <person name="Wierzbicki I.H."/>
            <person name="Pendleton A.L."/>
            <person name="Watervoot N.F."/>
            <person name="Auber R.P."/>
            <person name="Gonzalez D.J."/>
            <person name="Wisecaver J.H."/>
            <person name="Moore B.S."/>
        </authorList>
    </citation>
    <scope>NUCLEOTIDE SEQUENCE [LARGE SCALE GENOMIC DNA]</scope>
    <source>
        <strain evidence="1 2">12B1</strain>
    </source>
</reference>
<dbReference type="Proteomes" id="UP001515480">
    <property type="component" value="Unassembled WGS sequence"/>
</dbReference>
<evidence type="ECO:0000313" key="2">
    <source>
        <dbReference type="Proteomes" id="UP001515480"/>
    </source>
</evidence>
<accession>A0AB34JLR7</accession>